<reference evidence="1" key="2">
    <citation type="journal article" date="2015" name="Fish Shellfish Immunol.">
        <title>Early steps in the European eel (Anguilla anguilla)-Vibrio vulnificus interaction in the gills: Role of the RtxA13 toxin.</title>
        <authorList>
            <person name="Callol A."/>
            <person name="Pajuelo D."/>
            <person name="Ebbesson L."/>
            <person name="Teles M."/>
            <person name="MacKenzie S."/>
            <person name="Amaro C."/>
        </authorList>
    </citation>
    <scope>NUCLEOTIDE SEQUENCE</scope>
</reference>
<evidence type="ECO:0000313" key="1">
    <source>
        <dbReference type="EMBL" id="JAH97667.1"/>
    </source>
</evidence>
<reference evidence="1" key="1">
    <citation type="submission" date="2014-11" db="EMBL/GenBank/DDBJ databases">
        <authorList>
            <person name="Amaro Gonzalez C."/>
        </authorList>
    </citation>
    <scope>NUCLEOTIDE SEQUENCE</scope>
</reference>
<name>A0A0E9X4K4_ANGAN</name>
<protein>
    <submittedName>
        <fullName evidence="1">Uncharacterized protein</fullName>
    </submittedName>
</protein>
<organism evidence="1">
    <name type="scientific">Anguilla anguilla</name>
    <name type="common">European freshwater eel</name>
    <name type="synonym">Muraena anguilla</name>
    <dbReference type="NCBI Taxonomy" id="7936"/>
    <lineage>
        <taxon>Eukaryota</taxon>
        <taxon>Metazoa</taxon>
        <taxon>Chordata</taxon>
        <taxon>Craniata</taxon>
        <taxon>Vertebrata</taxon>
        <taxon>Euteleostomi</taxon>
        <taxon>Actinopterygii</taxon>
        <taxon>Neopterygii</taxon>
        <taxon>Teleostei</taxon>
        <taxon>Anguilliformes</taxon>
        <taxon>Anguillidae</taxon>
        <taxon>Anguilla</taxon>
    </lineage>
</organism>
<dbReference type="AlphaFoldDB" id="A0A0E9X4K4"/>
<dbReference type="EMBL" id="GBXM01010910">
    <property type="protein sequence ID" value="JAH97667.1"/>
    <property type="molecule type" value="Transcribed_RNA"/>
</dbReference>
<proteinExistence type="predicted"/>
<accession>A0A0E9X4K4</accession>
<sequence length="71" mass="8151">MMKLTVDCGVFKWKKIGLIGNNETKSPSHQFKFCLLKLLQLCINNTTAWCHKITEIELDTPSFASHIRART</sequence>